<accession>A0A9D4ACY1</accession>
<feature type="compositionally biased region" description="Polar residues" evidence="1">
    <location>
        <begin position="13"/>
        <end position="26"/>
    </location>
</feature>
<feature type="region of interest" description="Disordered" evidence="1">
    <location>
        <begin position="89"/>
        <end position="123"/>
    </location>
</feature>
<feature type="compositionally biased region" description="Basic and acidic residues" evidence="1">
    <location>
        <begin position="30"/>
        <end position="42"/>
    </location>
</feature>
<sequence length="123" mass="14196">MQASKGTDRTLGTCLSTNNKSIQQPSVELYGKDRKHKGDEPSKQNQGANKLTDIEWIIRWMQEAGLFTKITQGKTTYKYHNFLLLNTMTKTSKNEEEELEEEEEPPKKEEDLEEKDDTTINSI</sequence>
<name>A0A9D4ACY1_9ROSI</name>
<reference evidence="2 3" key="1">
    <citation type="journal article" date="2021" name="Plant Biotechnol. J.">
        <title>Multi-omics assisted identification of the key and species-specific regulatory components of drought-tolerant mechanisms in Gossypium stocksii.</title>
        <authorList>
            <person name="Yu D."/>
            <person name="Ke L."/>
            <person name="Zhang D."/>
            <person name="Wu Y."/>
            <person name="Sun Y."/>
            <person name="Mei J."/>
            <person name="Sun J."/>
            <person name="Sun Y."/>
        </authorList>
    </citation>
    <scope>NUCLEOTIDE SEQUENCE [LARGE SCALE GENOMIC DNA]</scope>
    <source>
        <strain evidence="3">cv. E1</strain>
        <tissue evidence="2">Leaf</tissue>
    </source>
</reference>
<organism evidence="2 3">
    <name type="scientific">Gossypium stocksii</name>
    <dbReference type="NCBI Taxonomy" id="47602"/>
    <lineage>
        <taxon>Eukaryota</taxon>
        <taxon>Viridiplantae</taxon>
        <taxon>Streptophyta</taxon>
        <taxon>Embryophyta</taxon>
        <taxon>Tracheophyta</taxon>
        <taxon>Spermatophyta</taxon>
        <taxon>Magnoliopsida</taxon>
        <taxon>eudicotyledons</taxon>
        <taxon>Gunneridae</taxon>
        <taxon>Pentapetalae</taxon>
        <taxon>rosids</taxon>
        <taxon>malvids</taxon>
        <taxon>Malvales</taxon>
        <taxon>Malvaceae</taxon>
        <taxon>Malvoideae</taxon>
        <taxon>Gossypium</taxon>
    </lineage>
</organism>
<feature type="region of interest" description="Disordered" evidence="1">
    <location>
        <begin position="1"/>
        <end position="49"/>
    </location>
</feature>
<evidence type="ECO:0000313" key="2">
    <source>
        <dbReference type="EMBL" id="KAH1107175.1"/>
    </source>
</evidence>
<dbReference type="Proteomes" id="UP000828251">
    <property type="component" value="Unassembled WGS sequence"/>
</dbReference>
<feature type="compositionally biased region" description="Acidic residues" evidence="1">
    <location>
        <begin position="95"/>
        <end position="104"/>
    </location>
</feature>
<proteinExistence type="predicted"/>
<comment type="caution">
    <text evidence="2">The sequence shown here is derived from an EMBL/GenBank/DDBJ whole genome shotgun (WGS) entry which is preliminary data.</text>
</comment>
<evidence type="ECO:0000256" key="1">
    <source>
        <dbReference type="SAM" id="MobiDB-lite"/>
    </source>
</evidence>
<dbReference type="EMBL" id="JAIQCV010000004">
    <property type="protein sequence ID" value="KAH1107175.1"/>
    <property type="molecule type" value="Genomic_DNA"/>
</dbReference>
<protein>
    <submittedName>
        <fullName evidence="2">Uncharacterized protein</fullName>
    </submittedName>
</protein>
<gene>
    <name evidence="2" type="ORF">J1N35_010943</name>
</gene>
<keyword evidence="3" id="KW-1185">Reference proteome</keyword>
<dbReference type="AlphaFoldDB" id="A0A9D4ACY1"/>
<evidence type="ECO:0000313" key="3">
    <source>
        <dbReference type="Proteomes" id="UP000828251"/>
    </source>
</evidence>